<organism evidence="2">
    <name type="scientific">Lygus hesperus</name>
    <name type="common">Western plant bug</name>
    <dbReference type="NCBI Taxonomy" id="30085"/>
    <lineage>
        <taxon>Eukaryota</taxon>
        <taxon>Metazoa</taxon>
        <taxon>Ecdysozoa</taxon>
        <taxon>Arthropoda</taxon>
        <taxon>Hexapoda</taxon>
        <taxon>Insecta</taxon>
        <taxon>Pterygota</taxon>
        <taxon>Neoptera</taxon>
        <taxon>Paraneoptera</taxon>
        <taxon>Hemiptera</taxon>
        <taxon>Heteroptera</taxon>
        <taxon>Panheteroptera</taxon>
        <taxon>Cimicomorpha</taxon>
        <taxon>Miridae</taxon>
        <taxon>Mirini</taxon>
        <taxon>Lygus</taxon>
    </lineage>
</organism>
<reference evidence="3" key="3">
    <citation type="submission" date="2014-09" db="EMBL/GenBank/DDBJ databases">
        <authorList>
            <person name="Magalhaes I.L.F."/>
            <person name="Oliveira U."/>
            <person name="Santos F.R."/>
            <person name="Vidigal T.H.D.A."/>
            <person name="Brescovit A.D."/>
            <person name="Santos A.J."/>
        </authorList>
    </citation>
    <scope>NUCLEOTIDE SEQUENCE</scope>
</reference>
<accession>A0A0A9XA03</accession>
<protein>
    <submittedName>
        <fullName evidence="2">Macrophage colony-stimulating factor 1</fullName>
    </submittedName>
</protein>
<reference evidence="2" key="1">
    <citation type="journal article" date="2014" name="PLoS ONE">
        <title>Transcriptome-Based Identification of ABC Transporters in the Western Tarnished Plant Bug Lygus hesperus.</title>
        <authorList>
            <person name="Hull J.J."/>
            <person name="Chaney K."/>
            <person name="Geib S.M."/>
            <person name="Fabrick J.A."/>
            <person name="Brent C.S."/>
            <person name="Walsh D."/>
            <person name="Lavine L.C."/>
        </authorList>
    </citation>
    <scope>NUCLEOTIDE SEQUENCE</scope>
</reference>
<feature type="region of interest" description="Disordered" evidence="1">
    <location>
        <begin position="63"/>
        <end position="95"/>
    </location>
</feature>
<feature type="compositionally biased region" description="Acidic residues" evidence="1">
    <location>
        <begin position="80"/>
        <end position="93"/>
    </location>
</feature>
<name>A0A0A9XA03_LYGHE</name>
<dbReference type="EMBL" id="GBHO01029669">
    <property type="protein sequence ID" value="JAG13935.1"/>
    <property type="molecule type" value="Transcribed_RNA"/>
</dbReference>
<feature type="region of interest" description="Disordered" evidence="1">
    <location>
        <begin position="182"/>
        <end position="279"/>
    </location>
</feature>
<sequence>MRLLKSQLLVSPSCQHLLKKSPVEEPKVLSSELEPKESKVKTKAAMFRDDERLANPRALEERFSIYYPPPKPKKKKVTPEEIETAAPETDDTSEEKAINEWVDEEIMTPAAVDNWVDKEILSKSKEPVPRKTSFPSDRESPQTVVSPGSADSDEERVDAWMEDEILKPAQVDNWVANKIMKPAEKLSGSKPVSSLPPQPSSPQAQAVPPQIASSVDLPVTPSFRSISSTPSRTSYASSPRISELPPSTVLPPPTILPQPAISPKDRRESSGGSIDVDEKDIDSWIANELLEPAQVDAWVDKEIVQPAHAQTWVDHQIMKPASVLSHPDEKITKPA</sequence>
<evidence type="ECO:0000313" key="3">
    <source>
        <dbReference type="EMBL" id="JAG49514.1"/>
    </source>
</evidence>
<proteinExistence type="predicted"/>
<evidence type="ECO:0000313" key="2">
    <source>
        <dbReference type="EMBL" id="JAG13935.1"/>
    </source>
</evidence>
<gene>
    <name evidence="2" type="primary">CSF1</name>
    <name evidence="2" type="ORF">CM83_98600</name>
</gene>
<feature type="region of interest" description="Disordered" evidence="1">
    <location>
        <begin position="120"/>
        <end position="158"/>
    </location>
</feature>
<evidence type="ECO:0000256" key="1">
    <source>
        <dbReference type="SAM" id="MobiDB-lite"/>
    </source>
</evidence>
<feature type="compositionally biased region" description="Low complexity" evidence="1">
    <location>
        <begin position="201"/>
        <end position="240"/>
    </location>
</feature>
<dbReference type="AlphaFoldDB" id="A0A0A9XA03"/>
<reference evidence="2" key="2">
    <citation type="submission" date="2014-07" db="EMBL/GenBank/DDBJ databases">
        <authorList>
            <person name="Hull J."/>
        </authorList>
    </citation>
    <scope>NUCLEOTIDE SEQUENCE</scope>
</reference>
<feature type="compositionally biased region" description="Basic and acidic residues" evidence="1">
    <location>
        <begin position="120"/>
        <end position="129"/>
    </location>
</feature>
<feature type="region of interest" description="Disordered" evidence="1">
    <location>
        <begin position="23"/>
        <end position="43"/>
    </location>
</feature>
<feature type="non-terminal residue" evidence="2">
    <location>
        <position position="335"/>
    </location>
</feature>
<dbReference type="EMBL" id="GBRD01016312">
    <property type="protein sequence ID" value="JAG49514.1"/>
    <property type="molecule type" value="Transcribed_RNA"/>
</dbReference>